<sequence>MESAREWGVMSYRVLLVAEVELFKGLQAALSESRDDSFDCVGVASLSAADTRLKQRGIDAVLLDVSLLGGASRALCSRMFASAADVPVLLLGEPDNTGLARQAQRWGARGYVLKGQTGSGLLARTVSAAIHRQLAEMHRLSARSRAEITLDCLGDAVIGTDVCGQVDYLNRAAERLTGYQRTEALGRPIAEVMTLLDGVTRTACHNPVERLLRRSQRTPTAGSTLLMHSDGSTLAIEQSATSIRDGKGPISGTVTVFRDVSAAHAIAARMSHLAQHDDLTQLPNRALLNDRIHQAISLSRRTGNAVAVMFLDLDHFKSINDSLGHHLGDKLLQAVAQRLSACVRGSDTVSRNGGDEFVVLLAGDSNESSAGLTARKIRDALQIPYFLEEQRLQITCSIGISLYPSDAGDAEALLRNADQAMYCAKESGRNQYLFFQHDMEQRASERQMVERGLHQAIEQRQLRLYYQPQVDLRSGRITGAEALLRWLHPQWGLTLPERFVPIAEASGVMVRLGRWVLQEACRQVVRWEAQGIRLEAISVNVSAAEFRHPAFVAGVCEELAACGLQPGRLHLEFTESVLMHDAQASQRVLGQLKELGVRLSIDDFGTGYSCLSLLLLLPMDSLKIDQRFIAAITASGGSDPIARALIAIATSLKLKVVAEGVETSAQLAFLDAAHCDEGQGHLFSAALSEEHFTTLMQSSRPLHLQP</sequence>
<dbReference type="PROSITE" id="PS50887">
    <property type="entry name" value="GGDEF"/>
    <property type="match status" value="1"/>
</dbReference>
<dbReference type="NCBIfam" id="TIGR00229">
    <property type="entry name" value="sensory_box"/>
    <property type="match status" value="1"/>
</dbReference>
<dbReference type="FunFam" id="3.30.70.270:FF:000001">
    <property type="entry name" value="Diguanylate cyclase domain protein"/>
    <property type="match status" value="1"/>
</dbReference>
<evidence type="ECO:0008006" key="11">
    <source>
        <dbReference type="Google" id="ProtNLM"/>
    </source>
</evidence>
<evidence type="ECO:0000259" key="6">
    <source>
        <dbReference type="PROSITE" id="PS50113"/>
    </source>
</evidence>
<evidence type="ECO:0000259" key="4">
    <source>
        <dbReference type="PROSITE" id="PS50110"/>
    </source>
</evidence>
<dbReference type="PANTHER" id="PTHR44757:SF2">
    <property type="entry name" value="BIOFILM ARCHITECTURE MAINTENANCE PROTEIN MBAA"/>
    <property type="match status" value="1"/>
</dbReference>
<feature type="modified residue" description="4-aspartylphosphate" evidence="3">
    <location>
        <position position="64"/>
    </location>
</feature>
<dbReference type="SUPFAM" id="SSF55073">
    <property type="entry name" value="Nucleotide cyclase"/>
    <property type="match status" value="1"/>
</dbReference>
<dbReference type="Proteomes" id="UP000032068">
    <property type="component" value="Unassembled WGS sequence"/>
</dbReference>
<dbReference type="Gene3D" id="3.40.50.2300">
    <property type="match status" value="1"/>
</dbReference>
<dbReference type="EMBL" id="JXQW01000001">
    <property type="protein sequence ID" value="KIQ06519.1"/>
    <property type="molecule type" value="Genomic_DNA"/>
</dbReference>
<dbReference type="InterPro" id="IPR035965">
    <property type="entry name" value="PAS-like_dom_sf"/>
</dbReference>
<dbReference type="PROSITE" id="PS50110">
    <property type="entry name" value="RESPONSE_REGULATORY"/>
    <property type="match status" value="1"/>
</dbReference>
<dbReference type="InterPro" id="IPR013767">
    <property type="entry name" value="PAS_fold"/>
</dbReference>
<dbReference type="PROSITE" id="PS50883">
    <property type="entry name" value="EAL"/>
    <property type="match status" value="1"/>
</dbReference>
<evidence type="ECO:0000259" key="8">
    <source>
        <dbReference type="PROSITE" id="PS50887"/>
    </source>
</evidence>
<gene>
    <name evidence="9" type="ORF">RU08_00205</name>
</gene>
<dbReference type="OrthoDB" id="9804951at2"/>
<feature type="domain" description="GGDEF" evidence="8">
    <location>
        <begin position="304"/>
        <end position="437"/>
    </location>
</feature>
<dbReference type="InterPro" id="IPR000160">
    <property type="entry name" value="GGDEF_dom"/>
</dbReference>
<dbReference type="SUPFAM" id="SSF52172">
    <property type="entry name" value="CheY-like"/>
    <property type="match status" value="1"/>
</dbReference>
<evidence type="ECO:0000313" key="9">
    <source>
        <dbReference type="EMBL" id="KIQ06519.1"/>
    </source>
</evidence>
<dbReference type="SMART" id="SM00052">
    <property type="entry name" value="EAL"/>
    <property type="match status" value="1"/>
</dbReference>
<feature type="domain" description="PAS" evidence="5">
    <location>
        <begin position="142"/>
        <end position="215"/>
    </location>
</feature>
<feature type="domain" description="Response regulatory" evidence="4">
    <location>
        <begin position="13"/>
        <end position="129"/>
    </location>
</feature>
<dbReference type="GO" id="GO:0003824">
    <property type="term" value="F:catalytic activity"/>
    <property type="evidence" value="ECO:0007669"/>
    <property type="project" value="UniProtKB-ARBA"/>
</dbReference>
<dbReference type="GO" id="GO:0006355">
    <property type="term" value="P:regulation of DNA-templated transcription"/>
    <property type="evidence" value="ECO:0007669"/>
    <property type="project" value="InterPro"/>
</dbReference>
<dbReference type="Gene3D" id="3.30.450.20">
    <property type="entry name" value="PAS domain"/>
    <property type="match status" value="1"/>
</dbReference>
<name>A0A0D0L223_9PSED</name>
<proteinExistence type="predicted"/>
<dbReference type="PROSITE" id="PS50112">
    <property type="entry name" value="PAS"/>
    <property type="match status" value="1"/>
</dbReference>
<reference evidence="9 10" key="1">
    <citation type="submission" date="2014-12" db="EMBL/GenBank/DDBJ databases">
        <title>16Stimator: statistical estimation of ribosomal gene copy numbers from draft genome assemblies.</title>
        <authorList>
            <person name="Perisin M.A."/>
            <person name="Vetter M."/>
            <person name="Gilbert J.A."/>
            <person name="Bergelson J."/>
        </authorList>
    </citation>
    <scope>NUCLEOTIDE SEQUENCE [LARGE SCALE GENOMIC DNA]</scope>
    <source>
        <strain evidence="9 10">MEJ086</strain>
    </source>
</reference>
<feature type="domain" description="PAC" evidence="6">
    <location>
        <begin position="220"/>
        <end position="272"/>
    </location>
</feature>
<dbReference type="AlphaFoldDB" id="A0A0D0L223"/>
<dbReference type="PROSITE" id="PS50113">
    <property type="entry name" value="PAC"/>
    <property type="match status" value="1"/>
</dbReference>
<dbReference type="NCBIfam" id="TIGR00254">
    <property type="entry name" value="GGDEF"/>
    <property type="match status" value="1"/>
</dbReference>
<evidence type="ECO:0000256" key="1">
    <source>
        <dbReference type="ARBA" id="ARBA00001946"/>
    </source>
</evidence>
<dbReference type="GO" id="GO:0005886">
    <property type="term" value="C:plasma membrane"/>
    <property type="evidence" value="ECO:0007669"/>
    <property type="project" value="UniProtKB-SubCell"/>
</dbReference>
<dbReference type="SUPFAM" id="SSF55785">
    <property type="entry name" value="PYP-like sensor domain (PAS domain)"/>
    <property type="match status" value="1"/>
</dbReference>
<evidence type="ECO:0000313" key="10">
    <source>
        <dbReference type="Proteomes" id="UP000032068"/>
    </source>
</evidence>
<dbReference type="SMART" id="SM00267">
    <property type="entry name" value="GGDEF"/>
    <property type="match status" value="1"/>
</dbReference>
<comment type="subcellular location">
    <subcellularLocation>
        <location evidence="2">Cell inner membrane</location>
    </subcellularLocation>
</comment>
<keyword evidence="3" id="KW-0597">Phosphoprotein</keyword>
<organism evidence="9 10">
    <name type="scientific">Pseudomonas fulva</name>
    <dbReference type="NCBI Taxonomy" id="47880"/>
    <lineage>
        <taxon>Bacteria</taxon>
        <taxon>Pseudomonadati</taxon>
        <taxon>Pseudomonadota</taxon>
        <taxon>Gammaproteobacteria</taxon>
        <taxon>Pseudomonadales</taxon>
        <taxon>Pseudomonadaceae</taxon>
        <taxon>Pseudomonas</taxon>
    </lineage>
</organism>
<dbReference type="InterPro" id="IPR000014">
    <property type="entry name" value="PAS"/>
</dbReference>
<dbReference type="InterPro" id="IPR029787">
    <property type="entry name" value="Nucleotide_cyclase"/>
</dbReference>
<accession>A0A0D0L223</accession>
<comment type="cofactor">
    <cofactor evidence="1">
        <name>Mg(2+)</name>
        <dbReference type="ChEBI" id="CHEBI:18420"/>
    </cofactor>
</comment>
<dbReference type="CDD" id="cd00130">
    <property type="entry name" value="PAS"/>
    <property type="match status" value="1"/>
</dbReference>
<dbReference type="SUPFAM" id="SSF141868">
    <property type="entry name" value="EAL domain-like"/>
    <property type="match status" value="1"/>
</dbReference>
<dbReference type="InterPro" id="IPR043128">
    <property type="entry name" value="Rev_trsase/Diguanyl_cyclase"/>
</dbReference>
<dbReference type="InterPro" id="IPR052155">
    <property type="entry name" value="Biofilm_reg_signaling"/>
</dbReference>
<dbReference type="CDD" id="cd01948">
    <property type="entry name" value="EAL"/>
    <property type="match status" value="1"/>
</dbReference>
<dbReference type="Gene3D" id="3.30.70.270">
    <property type="match status" value="1"/>
</dbReference>
<dbReference type="InterPro" id="IPR011006">
    <property type="entry name" value="CheY-like_superfamily"/>
</dbReference>
<evidence type="ECO:0000256" key="2">
    <source>
        <dbReference type="ARBA" id="ARBA00004533"/>
    </source>
</evidence>
<evidence type="ECO:0000259" key="5">
    <source>
        <dbReference type="PROSITE" id="PS50112"/>
    </source>
</evidence>
<dbReference type="CDD" id="cd01949">
    <property type="entry name" value="GGDEF"/>
    <property type="match status" value="1"/>
</dbReference>
<dbReference type="SMART" id="SM00091">
    <property type="entry name" value="PAS"/>
    <property type="match status" value="1"/>
</dbReference>
<protein>
    <recommendedName>
        <fullName evidence="11">Response regulator receiver modulated diguanylate cyclase/phosphodiesterase with PAS/PAC sensor(S)</fullName>
    </recommendedName>
</protein>
<evidence type="ECO:0000256" key="3">
    <source>
        <dbReference type="PROSITE-ProRule" id="PRU00169"/>
    </source>
</evidence>
<dbReference type="Pfam" id="PF00989">
    <property type="entry name" value="PAS"/>
    <property type="match status" value="1"/>
</dbReference>
<dbReference type="InterPro" id="IPR035919">
    <property type="entry name" value="EAL_sf"/>
</dbReference>
<dbReference type="Pfam" id="PF00990">
    <property type="entry name" value="GGDEF"/>
    <property type="match status" value="1"/>
</dbReference>
<feature type="domain" description="EAL" evidence="7">
    <location>
        <begin position="446"/>
        <end position="700"/>
    </location>
</feature>
<dbReference type="InterPro" id="IPR001633">
    <property type="entry name" value="EAL_dom"/>
</dbReference>
<dbReference type="Gene3D" id="3.20.20.450">
    <property type="entry name" value="EAL domain"/>
    <property type="match status" value="1"/>
</dbReference>
<comment type="caution">
    <text evidence="9">The sequence shown here is derived from an EMBL/GenBank/DDBJ whole genome shotgun (WGS) entry which is preliminary data.</text>
</comment>
<dbReference type="PANTHER" id="PTHR44757">
    <property type="entry name" value="DIGUANYLATE CYCLASE DGCP"/>
    <property type="match status" value="1"/>
</dbReference>
<dbReference type="InterPro" id="IPR001789">
    <property type="entry name" value="Sig_transdc_resp-reg_receiver"/>
</dbReference>
<dbReference type="GO" id="GO:0000160">
    <property type="term" value="P:phosphorelay signal transduction system"/>
    <property type="evidence" value="ECO:0007669"/>
    <property type="project" value="InterPro"/>
</dbReference>
<evidence type="ECO:0000259" key="7">
    <source>
        <dbReference type="PROSITE" id="PS50883"/>
    </source>
</evidence>
<dbReference type="InterPro" id="IPR000700">
    <property type="entry name" value="PAS-assoc_C"/>
</dbReference>
<dbReference type="Pfam" id="PF00563">
    <property type="entry name" value="EAL"/>
    <property type="match status" value="1"/>
</dbReference>